<evidence type="ECO:0000313" key="3">
    <source>
        <dbReference type="EMBL" id="EEC57047.1"/>
    </source>
</evidence>
<evidence type="ECO:0000313" key="4">
    <source>
        <dbReference type="Proteomes" id="UP000003136"/>
    </source>
</evidence>
<protein>
    <recommendedName>
        <fullName evidence="2">Flagellar hook-length control protein-like C-terminal domain-containing protein</fullName>
    </recommendedName>
</protein>
<feature type="compositionally biased region" description="Low complexity" evidence="1">
    <location>
        <begin position="45"/>
        <end position="62"/>
    </location>
</feature>
<reference evidence="3 4" key="1">
    <citation type="submission" date="2008-11" db="EMBL/GenBank/DDBJ databases">
        <title>Draft genome sequence of Bacteroides pectinophilus (ATCC 43243).</title>
        <authorList>
            <person name="Sudarsanam P."/>
            <person name="Ley R."/>
            <person name="Guruge J."/>
            <person name="Turnbaugh P.J."/>
            <person name="Mahowald M."/>
            <person name="Liep D."/>
            <person name="Gordon J."/>
        </authorList>
    </citation>
    <scope>NUCLEOTIDE SEQUENCE [LARGE SCALE GENOMIC DNA]</scope>
    <source>
        <strain evidence="3 4">ATCC 43243</strain>
    </source>
</reference>
<feature type="compositionally biased region" description="Polar residues" evidence="1">
    <location>
        <begin position="93"/>
        <end position="114"/>
    </location>
</feature>
<evidence type="ECO:0000256" key="1">
    <source>
        <dbReference type="SAM" id="MobiDB-lite"/>
    </source>
</evidence>
<proteinExistence type="predicted"/>
<dbReference type="Pfam" id="PF02120">
    <property type="entry name" value="Flg_hook"/>
    <property type="match status" value="1"/>
</dbReference>
<feature type="compositionally biased region" description="Low complexity" evidence="1">
    <location>
        <begin position="25"/>
        <end position="34"/>
    </location>
</feature>
<feature type="compositionally biased region" description="Polar residues" evidence="1">
    <location>
        <begin position="422"/>
        <end position="435"/>
    </location>
</feature>
<dbReference type="CDD" id="cd17470">
    <property type="entry name" value="T3SS_Flik_C"/>
    <property type="match status" value="1"/>
</dbReference>
<feature type="region of interest" description="Disordered" evidence="1">
    <location>
        <begin position="419"/>
        <end position="439"/>
    </location>
</feature>
<keyword evidence="4" id="KW-1185">Reference proteome</keyword>
<feature type="domain" description="Flagellar hook-length control protein-like C-terminal" evidence="2">
    <location>
        <begin position="343"/>
        <end position="417"/>
    </location>
</feature>
<dbReference type="AlphaFoldDB" id="B7ATR3"/>
<dbReference type="InterPro" id="IPR038610">
    <property type="entry name" value="FliK-like_C_sf"/>
</dbReference>
<name>B7ATR3_9FIRM</name>
<organism evidence="3 4">
    <name type="scientific">[Bacteroides] pectinophilus ATCC 43243</name>
    <dbReference type="NCBI Taxonomy" id="483218"/>
    <lineage>
        <taxon>Bacteria</taxon>
        <taxon>Bacillati</taxon>
        <taxon>Bacillota</taxon>
        <taxon>Clostridia</taxon>
        <taxon>Eubacteriales</taxon>
    </lineage>
</organism>
<comment type="caution">
    <text evidence="3">The sequence shown here is derived from an EMBL/GenBank/DDBJ whole genome shotgun (WGS) entry which is preliminary data.</text>
</comment>
<gene>
    <name evidence="3" type="ORF">BACPEC_01535</name>
</gene>
<feature type="region of interest" description="Disordered" evidence="1">
    <location>
        <begin position="275"/>
        <end position="295"/>
    </location>
</feature>
<evidence type="ECO:0000259" key="2">
    <source>
        <dbReference type="Pfam" id="PF02120"/>
    </source>
</evidence>
<dbReference type="STRING" id="483218.BACPEC_01535"/>
<dbReference type="InterPro" id="IPR052563">
    <property type="entry name" value="FliK"/>
</dbReference>
<dbReference type="Gene3D" id="3.30.750.140">
    <property type="match status" value="1"/>
</dbReference>
<feature type="compositionally biased region" description="Polar residues" evidence="1">
    <location>
        <begin position="275"/>
        <end position="286"/>
    </location>
</feature>
<accession>B7ATR3</accession>
<dbReference type="HOGENOM" id="CLU_042147_0_0_9"/>
<dbReference type="PANTHER" id="PTHR37533">
    <property type="entry name" value="FLAGELLAR HOOK-LENGTH CONTROL PROTEIN"/>
    <property type="match status" value="1"/>
</dbReference>
<feature type="compositionally biased region" description="Polar residues" evidence="1">
    <location>
        <begin position="63"/>
        <end position="85"/>
    </location>
</feature>
<sequence length="477" mass="50381">MKKGGKDMANDIVSGSVNALANMGTANAAQAASAKKSTGKSDFGSIMSSSLASRASANAGNSQTNVNTAIKSSGKAQGSNQNNEVDTPKNPDSKLNSGSVKSTTVNEPQDSSNADKIAGALNEIKEQIKDVLDISDDEFEAAMEALGFTMQDLLKANNLTALVAQITGTDGALALITDTDLSAQLKQILDFVSVKTDELAQSMNMTVEEFTDYINANADNPAFADALEGALNAKAAADSNDNTDNAEQDVTVEDGSQTGQNGTQDNLAARITVENTASDNNASQNKDFTRHSDVKADLSENSTGVAAKLTQSINDSFGEVLVENVGQVDAADIVQQIIDSVKVVSTESLQSMEIQLTPENLGKIHLTVSSRDGIMTAQIAAQDEAVKKAIENQLAVLKENFNNQGLKVEHVEVTVESHAFEGNQNPADGSRQNQESGRRRTLNLDSLMGLSEEELSDDEQQVMDMLVGDNSSVSYMA</sequence>
<dbReference type="PANTHER" id="PTHR37533:SF2">
    <property type="entry name" value="FLAGELLAR HOOK-LENGTH CONTROL PROTEIN"/>
    <property type="match status" value="1"/>
</dbReference>
<dbReference type="eggNOG" id="COG3144">
    <property type="taxonomic scope" value="Bacteria"/>
</dbReference>
<dbReference type="Proteomes" id="UP000003136">
    <property type="component" value="Unassembled WGS sequence"/>
</dbReference>
<reference evidence="3 4" key="2">
    <citation type="submission" date="2008-11" db="EMBL/GenBank/DDBJ databases">
        <authorList>
            <person name="Fulton L."/>
            <person name="Clifton S."/>
            <person name="Fulton B."/>
            <person name="Xu J."/>
            <person name="Minx P."/>
            <person name="Pepin K.H."/>
            <person name="Johnson M."/>
            <person name="Bhonagiri V."/>
            <person name="Nash W.E."/>
            <person name="Mardis E.R."/>
            <person name="Wilson R.K."/>
        </authorList>
    </citation>
    <scope>NUCLEOTIDE SEQUENCE [LARGE SCALE GENOMIC DNA]</scope>
    <source>
        <strain evidence="3 4">ATCC 43243</strain>
    </source>
</reference>
<dbReference type="EMBL" id="ABVQ01000036">
    <property type="protein sequence ID" value="EEC57047.1"/>
    <property type="molecule type" value="Genomic_DNA"/>
</dbReference>
<dbReference type="InterPro" id="IPR021136">
    <property type="entry name" value="Flagellar_hook_control-like_C"/>
</dbReference>
<feature type="region of interest" description="Disordered" evidence="1">
    <location>
        <begin position="25"/>
        <end position="114"/>
    </location>
</feature>